<dbReference type="EMBL" id="BTGU01000046">
    <property type="protein sequence ID" value="GMN53510.1"/>
    <property type="molecule type" value="Genomic_DNA"/>
</dbReference>
<dbReference type="AlphaFoldDB" id="A0AA88AJI5"/>
<gene>
    <name evidence="1" type="ORF">TIFTF001_022643</name>
</gene>
<dbReference type="Proteomes" id="UP001187192">
    <property type="component" value="Unassembled WGS sequence"/>
</dbReference>
<dbReference type="Gramene" id="FCD_00029727-RA">
    <property type="protein sequence ID" value="FCD_00029727-RA:cds"/>
    <property type="gene ID" value="FCD_00029727"/>
</dbReference>
<sequence length="212" mass="23796">MRKLSEILDDEGARGAGSVMAADEKSENLVGDVRLIHVPAVIGAREQHVGQDVLRRAGLPFRQLHLPPLDDLQQLLSYELRRLYGPVELRPGNVDRHRDDPGGQHLEGILKLLNLRRVFEAHKQPRRQPEGVLLRQRECQDLALFTVPIDRKVALRDGIHDSDVAVQGLRLHEVWEELPQLLGLRLGGHLPGGREHLVDRAGPPRGDQLVLV</sequence>
<accession>A0AA88AJI5</accession>
<reference evidence="1" key="1">
    <citation type="submission" date="2023-07" db="EMBL/GenBank/DDBJ databases">
        <title>draft genome sequence of fig (Ficus carica).</title>
        <authorList>
            <person name="Takahashi T."/>
            <person name="Nishimura K."/>
        </authorList>
    </citation>
    <scope>NUCLEOTIDE SEQUENCE</scope>
</reference>
<protein>
    <submittedName>
        <fullName evidence="1">Uncharacterized protein</fullName>
    </submittedName>
</protein>
<keyword evidence="2" id="KW-1185">Reference proteome</keyword>
<evidence type="ECO:0000313" key="1">
    <source>
        <dbReference type="EMBL" id="GMN53510.1"/>
    </source>
</evidence>
<organism evidence="1 2">
    <name type="scientific">Ficus carica</name>
    <name type="common">Common fig</name>
    <dbReference type="NCBI Taxonomy" id="3494"/>
    <lineage>
        <taxon>Eukaryota</taxon>
        <taxon>Viridiplantae</taxon>
        <taxon>Streptophyta</taxon>
        <taxon>Embryophyta</taxon>
        <taxon>Tracheophyta</taxon>
        <taxon>Spermatophyta</taxon>
        <taxon>Magnoliopsida</taxon>
        <taxon>eudicotyledons</taxon>
        <taxon>Gunneridae</taxon>
        <taxon>Pentapetalae</taxon>
        <taxon>rosids</taxon>
        <taxon>fabids</taxon>
        <taxon>Rosales</taxon>
        <taxon>Moraceae</taxon>
        <taxon>Ficeae</taxon>
        <taxon>Ficus</taxon>
    </lineage>
</organism>
<evidence type="ECO:0000313" key="2">
    <source>
        <dbReference type="Proteomes" id="UP001187192"/>
    </source>
</evidence>
<name>A0AA88AJI5_FICCA</name>
<comment type="caution">
    <text evidence="1">The sequence shown here is derived from an EMBL/GenBank/DDBJ whole genome shotgun (WGS) entry which is preliminary data.</text>
</comment>
<proteinExistence type="predicted"/>